<dbReference type="Proteomes" id="UP000038045">
    <property type="component" value="Unplaced"/>
</dbReference>
<feature type="region of interest" description="Disordered" evidence="1">
    <location>
        <begin position="36"/>
        <end position="61"/>
    </location>
</feature>
<evidence type="ECO:0000256" key="1">
    <source>
        <dbReference type="SAM" id="MobiDB-lite"/>
    </source>
</evidence>
<feature type="region of interest" description="Disordered" evidence="1">
    <location>
        <begin position="129"/>
        <end position="152"/>
    </location>
</feature>
<dbReference type="WBParaSite" id="PTRK_0000127400.1">
    <property type="protein sequence ID" value="PTRK_0000127400.1"/>
    <property type="gene ID" value="PTRK_0000127400"/>
</dbReference>
<name>A0A0N4Z2Z1_PARTI</name>
<organism evidence="2 3">
    <name type="scientific">Parastrongyloides trichosuri</name>
    <name type="common">Possum-specific nematode worm</name>
    <dbReference type="NCBI Taxonomy" id="131310"/>
    <lineage>
        <taxon>Eukaryota</taxon>
        <taxon>Metazoa</taxon>
        <taxon>Ecdysozoa</taxon>
        <taxon>Nematoda</taxon>
        <taxon>Chromadorea</taxon>
        <taxon>Rhabditida</taxon>
        <taxon>Tylenchina</taxon>
        <taxon>Panagrolaimomorpha</taxon>
        <taxon>Strongyloidoidea</taxon>
        <taxon>Strongyloididae</taxon>
        <taxon>Parastrongyloides</taxon>
    </lineage>
</organism>
<protein>
    <submittedName>
        <fullName evidence="3">PE-PGRS family protein</fullName>
    </submittedName>
</protein>
<feature type="compositionally biased region" description="Basic residues" evidence="1">
    <location>
        <begin position="1120"/>
        <end position="1141"/>
    </location>
</feature>
<feature type="compositionally biased region" description="Low complexity" evidence="1">
    <location>
        <begin position="1041"/>
        <end position="1061"/>
    </location>
</feature>
<reference evidence="3" key="1">
    <citation type="submission" date="2017-02" db="UniProtKB">
        <authorList>
            <consortium name="WormBaseParasite"/>
        </authorList>
    </citation>
    <scope>IDENTIFICATION</scope>
</reference>
<feature type="compositionally biased region" description="Basic and acidic residues" evidence="1">
    <location>
        <begin position="138"/>
        <end position="152"/>
    </location>
</feature>
<feature type="region of interest" description="Disordered" evidence="1">
    <location>
        <begin position="1020"/>
        <end position="1179"/>
    </location>
</feature>
<dbReference type="AntiFam" id="ANF00164">
    <property type="entry name" value="Shadow ORF (opposite btuB)"/>
</dbReference>
<keyword evidence="2" id="KW-1185">Reference proteome</keyword>
<feature type="compositionally biased region" description="Polar residues" evidence="1">
    <location>
        <begin position="1164"/>
        <end position="1179"/>
    </location>
</feature>
<evidence type="ECO:0000313" key="2">
    <source>
        <dbReference type="Proteomes" id="UP000038045"/>
    </source>
</evidence>
<dbReference type="AlphaFoldDB" id="A0A0N4Z2Z1"/>
<proteinExistence type="predicted"/>
<evidence type="ECO:0000313" key="3">
    <source>
        <dbReference type="WBParaSite" id="PTRK_0000127400.1"/>
    </source>
</evidence>
<feature type="compositionally biased region" description="Basic and acidic residues" evidence="1">
    <location>
        <begin position="1079"/>
        <end position="1088"/>
    </location>
</feature>
<feature type="compositionally biased region" description="Basic residues" evidence="1">
    <location>
        <begin position="1024"/>
        <end position="1040"/>
    </location>
</feature>
<sequence>MKKPGRRHGRPGLWSSAATPLLQPFDAVVQIGEVLASEGAEQHDEATQSQPQTPCGDDDDQRMVEALAIRVVHDVDHPEEVPEPPGVGLGAGDLAGDGVQDQGRLLLVRELDPPGRQREVARLKRGLFDPRHRGHGRRAVESRRQPASWRGHEVEGAPEVMALGHEFAGLGGDVEGGSPQAFELHPPDRRRTSPDLAGDFGQKLSLHDPALGGVDLLGALSGAGFVDQRQFLAGPGVEQRPAALLTDDVDRLSSCWSRRRLLARRTGRCGRRQRRLIADVARRGVEVRRLADHLDRIGSGPALIHDRQAGVRAPVRIAAVAAADMTVEDDRIAALERRDDVFVQIGGVPVQAGATLTDVEGVAHADVHALHRLQTRIGGLGRQIVDLARQRVAGEAVRLAERMVHVRRRIADRQLGRTGDGADSVLDLDVEIVGRQRQAADLRRLPHQAQSQGFGAFRLQHLIAADRGQDAVAHLHIARRHARGGAVGDQHGVAAVAVAAARIGRGQVALSHTAVQFRHAGNTEARAIGGAQTQAVDHRPVQAQLIGGVAAEQIIVRVTDGRIQIEPLHERQVAQQGRRQFDIGFLGLGLARDRILLIGVGDAQHRQGVGITPALLFAIDQARRHRQGAGRQFHDRAADIEGEALLLVPAGVARVEQNVVQHVLINVAHAQIVAARHGGARRRAAQRGVQRIAQPLQVDDVGHAVDAGVAAPVGRSLPGPVAGDVAARSTDEAVGVRFLEELTLARLDQQTADQQQILAGRVGRVIGRDADVAQGARRRRLIALAVGEEQLAEQADLVGQLIVGQHGRAEAFDRRGGVQIAVGVVVVLGRVIRLVEVSVPARRLVEVDHLPVRQNRAAAGRRGAGDAGQGAVHLAQAARRAAGQVDLFGFLIGQGGGDAAPVVLDAPQDVEGHILTVAFIGDAVLARHLQAFIAVDGDDVHHPGHSVRSIDGRGPVLQHVHAGDDRRRDHVQVGGAVGAGAAVDHATTVDQRQGPVDAQAAQVHLRRAVAVAGPVGVGLTAGRAGRRRRPRPAGSVHRRPAAIASRPDAAPRPALPPSRRGPIPRPGIGSGRRSASAPDRLREPRPREAGACPAAHSRWGRHVRPEPATPPPPPSVVPRSSRKHARRRNAKRWPRRPAPRRRFPERSPPRSRPGRRRHQPARSQSSKPTHSGLHSTRSL</sequence>
<accession>A0A0N4Z2Z1</accession>
<feature type="compositionally biased region" description="Pro residues" evidence="1">
    <location>
        <begin position="1107"/>
        <end position="1116"/>
    </location>
</feature>